<name>U2P1X3_9BACT</name>
<organism evidence="2 3">
    <name type="scientific">Segatella baroniae F0067</name>
    <dbReference type="NCBI Taxonomy" id="1115809"/>
    <lineage>
        <taxon>Bacteria</taxon>
        <taxon>Pseudomonadati</taxon>
        <taxon>Bacteroidota</taxon>
        <taxon>Bacteroidia</taxon>
        <taxon>Bacteroidales</taxon>
        <taxon>Prevotellaceae</taxon>
        <taxon>Segatella</taxon>
    </lineage>
</organism>
<protein>
    <submittedName>
        <fullName evidence="2">Uncharacterized protein</fullName>
    </submittedName>
</protein>
<accession>U2P1X3</accession>
<dbReference type="Proteomes" id="UP000016648">
    <property type="component" value="Unassembled WGS sequence"/>
</dbReference>
<dbReference type="EMBL" id="AWEY01000044">
    <property type="protein sequence ID" value="ERK38181.1"/>
    <property type="molecule type" value="Genomic_DNA"/>
</dbReference>
<keyword evidence="1" id="KW-0472">Membrane</keyword>
<evidence type="ECO:0000313" key="3">
    <source>
        <dbReference type="Proteomes" id="UP000016648"/>
    </source>
</evidence>
<dbReference type="PATRIC" id="fig|1115809.3.peg.2589"/>
<gene>
    <name evidence="2" type="ORF">HMPREF9135_1099</name>
</gene>
<reference evidence="2 3" key="1">
    <citation type="submission" date="2013-08" db="EMBL/GenBank/DDBJ databases">
        <authorList>
            <person name="Durkin A.S."/>
            <person name="Haft D.R."/>
            <person name="McCorrison J."/>
            <person name="Torralba M."/>
            <person name="Gillis M."/>
            <person name="Haft D.H."/>
            <person name="Methe B."/>
            <person name="Sutton G."/>
            <person name="Nelson K.E."/>
        </authorList>
    </citation>
    <scope>NUCLEOTIDE SEQUENCE [LARGE SCALE GENOMIC DNA]</scope>
    <source>
        <strain evidence="2 3">F0067</strain>
    </source>
</reference>
<proteinExistence type="predicted"/>
<keyword evidence="1" id="KW-0812">Transmembrane</keyword>
<evidence type="ECO:0000313" key="2">
    <source>
        <dbReference type="EMBL" id="ERK38181.1"/>
    </source>
</evidence>
<keyword evidence="1" id="KW-1133">Transmembrane helix</keyword>
<feature type="transmembrane region" description="Helical" evidence="1">
    <location>
        <begin position="21"/>
        <end position="40"/>
    </location>
</feature>
<comment type="caution">
    <text evidence="2">The sequence shown here is derived from an EMBL/GenBank/DDBJ whole genome shotgun (WGS) entry which is preliminary data.</text>
</comment>
<evidence type="ECO:0000256" key="1">
    <source>
        <dbReference type="SAM" id="Phobius"/>
    </source>
</evidence>
<sequence length="65" mass="7541">MTIVWCDKGKDTHFGRARVRFVTALRLIVCFVFSFVRYVVTALLSKPYLCPGNPTNYQIQIPFNK</sequence>
<keyword evidence="3" id="KW-1185">Reference proteome</keyword>
<dbReference type="AlphaFoldDB" id="U2P1X3"/>